<dbReference type="EMBL" id="CU466930">
    <property type="protein sequence ID" value="CAO81162.1"/>
    <property type="molecule type" value="Genomic_DNA"/>
</dbReference>
<evidence type="ECO:0000313" key="3">
    <source>
        <dbReference type="Proteomes" id="UP000002019"/>
    </source>
</evidence>
<evidence type="ECO:0000313" key="2">
    <source>
        <dbReference type="EMBL" id="CAO81162.1"/>
    </source>
</evidence>
<dbReference type="PROSITE" id="PS51257">
    <property type="entry name" value="PROKAR_LIPOPROTEIN"/>
    <property type="match status" value="1"/>
</dbReference>
<dbReference type="SUPFAM" id="SSF56219">
    <property type="entry name" value="DNase I-like"/>
    <property type="match status" value="1"/>
</dbReference>
<proteinExistence type="predicted"/>
<dbReference type="eggNOG" id="COG2374">
    <property type="taxonomic scope" value="Bacteria"/>
</dbReference>
<reference evidence="2 3" key="1">
    <citation type="journal article" date="2008" name="J. Bacteriol.">
        <title>'Candidatus Cloacamonas acidaminovorans': genome sequence reconstruction provides a first glimpse of a new bacterial division.</title>
        <authorList>
            <person name="Pelletier E."/>
            <person name="Kreimeyer A."/>
            <person name="Bocs S."/>
            <person name="Rouy Z."/>
            <person name="Gyapay G."/>
            <person name="Chouari R."/>
            <person name="Riviere D."/>
            <person name="Ganesan A."/>
            <person name="Daegelen P."/>
            <person name="Sghir A."/>
            <person name="Cohen G.N."/>
            <person name="Medigue C."/>
            <person name="Weissenbach J."/>
            <person name="Le Paslier D."/>
        </authorList>
    </citation>
    <scope>NUCLEOTIDE SEQUENCE [LARGE SCALE GENOMIC DNA]</scope>
    <source>
        <strain evidence="3">Evry</strain>
    </source>
</reference>
<dbReference type="GO" id="GO:0003824">
    <property type="term" value="F:catalytic activity"/>
    <property type="evidence" value="ECO:0007669"/>
    <property type="project" value="InterPro"/>
</dbReference>
<name>B0VIM1_CLOAI</name>
<feature type="domain" description="Endonuclease/exonuclease/phosphatase" evidence="1">
    <location>
        <begin position="47"/>
        <end position="293"/>
    </location>
</feature>
<organism evidence="2 3">
    <name type="scientific">Cloacimonas acidaminovorans (strain Evry)</name>
    <dbReference type="NCBI Taxonomy" id="459349"/>
    <lineage>
        <taxon>Bacteria</taxon>
        <taxon>Pseudomonadati</taxon>
        <taxon>Candidatus Cloacimonadota</taxon>
        <taxon>Candidatus Cloacimonadia</taxon>
        <taxon>Candidatus Cloacimonadales</taxon>
        <taxon>Candidatus Cloacimonadaceae</taxon>
        <taxon>Candidatus Cloacimonas</taxon>
    </lineage>
</organism>
<keyword evidence="3" id="KW-1185">Reference proteome</keyword>
<gene>
    <name evidence="2" type="ordered locus">CLOAM1306</name>
</gene>
<dbReference type="STRING" id="459349.CLOAM1306"/>
<dbReference type="InterPro" id="IPR005135">
    <property type="entry name" value="Endo/exonuclease/phosphatase"/>
</dbReference>
<dbReference type="KEGG" id="caci:CLOAM1306"/>
<dbReference type="AlphaFoldDB" id="B0VIM1"/>
<protein>
    <recommendedName>
        <fullName evidence="1">Endonuclease/exonuclease/phosphatase domain-containing protein</fullName>
    </recommendedName>
</protein>
<dbReference type="Proteomes" id="UP000002019">
    <property type="component" value="Chromosome"/>
</dbReference>
<dbReference type="HOGENOM" id="CLU_920404_0_0_0"/>
<dbReference type="InterPro" id="IPR036691">
    <property type="entry name" value="Endo/exonu/phosph_ase_sf"/>
</dbReference>
<dbReference type="RefSeq" id="WP_015425020.1">
    <property type="nucleotide sequence ID" value="NC_020449.1"/>
</dbReference>
<dbReference type="CDD" id="cd10283">
    <property type="entry name" value="MnuA_DNase1-like"/>
    <property type="match status" value="1"/>
</dbReference>
<dbReference type="OrthoDB" id="5500612at2"/>
<sequence length="302" mass="34565">MKNGKTVIIVIIALLALVSCGKNTVLNPDANDPTAINFGTSNTLDVITWNLRNFPEGTDLTTLKEMISALNAEVIAFQEIMDYNAFMDLAEDIPYYAACVYSATDTYRLAYLYDTRSVTLNNQYTIFENDSNPFPRPPYILDITWNNSNYFIINNHFKAYGDNYIDESDSWDEEMRRRLACQKLDNYISTSLSDKKVIVLGDLNDQIAEPEDYNVFLSFLNKPEEYYFADMPIALSPTYSNVSYPSSLSHIDHILITNELFEDFENAGSYCRTILAENWMLSWNTYSSTISDHRPVGIRISK</sequence>
<evidence type="ECO:0000259" key="1">
    <source>
        <dbReference type="Pfam" id="PF03372"/>
    </source>
</evidence>
<dbReference type="Gene3D" id="3.60.10.10">
    <property type="entry name" value="Endonuclease/exonuclease/phosphatase"/>
    <property type="match status" value="1"/>
</dbReference>
<accession>B0VIM1</accession>
<dbReference type="Pfam" id="PF03372">
    <property type="entry name" value="Exo_endo_phos"/>
    <property type="match status" value="1"/>
</dbReference>